<accession>A0AAE8UC91</accession>
<comment type="caution">
    <text evidence="3">The sequence shown here is derived from an EMBL/GenBank/DDBJ whole genome shotgun (WGS) entry which is preliminary data.</text>
</comment>
<evidence type="ECO:0000313" key="3">
    <source>
        <dbReference type="EMBL" id="TCB87969.1"/>
    </source>
</evidence>
<dbReference type="PRINTS" id="PR00038">
    <property type="entry name" value="HTHLUXR"/>
</dbReference>
<evidence type="ECO:0000313" key="4">
    <source>
        <dbReference type="Proteomes" id="UP000291623"/>
    </source>
</evidence>
<dbReference type="Gene3D" id="1.10.10.10">
    <property type="entry name" value="Winged helix-like DNA-binding domain superfamily/Winged helix DNA-binding domain"/>
    <property type="match status" value="1"/>
</dbReference>
<dbReference type="SMART" id="SM00421">
    <property type="entry name" value="HTH_LUXR"/>
    <property type="match status" value="1"/>
</dbReference>
<dbReference type="AlphaFoldDB" id="A0AAE8UC91"/>
<keyword evidence="1" id="KW-0238">DNA-binding</keyword>
<evidence type="ECO:0000256" key="1">
    <source>
        <dbReference type="ARBA" id="ARBA00023125"/>
    </source>
</evidence>
<reference evidence="3 4" key="1">
    <citation type="submission" date="2019-02" db="EMBL/GenBank/DDBJ databases">
        <title>The draft genome of Enterobacter spp. strains.</title>
        <authorList>
            <person name="Wang C."/>
            <person name="Feng Y."/>
            <person name="Zong Z."/>
        </authorList>
    </citation>
    <scope>NUCLEOTIDE SEQUENCE [LARGE SCALE GENOMIC DNA]</scope>
    <source>
        <strain evidence="3 4">WCHEQ120003</strain>
    </source>
</reference>
<dbReference type="Proteomes" id="UP000291623">
    <property type="component" value="Unassembled WGS sequence"/>
</dbReference>
<sequence length="184" mass="20925">MTSCIVNAGYQVIVLSENAYLWLGLEWLISTAVTPRPDMYWIKNASPEGLVRLQERLLDTHAGADWLVFTDADRVSDVNAFLRGERARAVADNVSLAQLSRCFSDTTFTFENTATLTYQEMRVCMLFHKGFSPARIAQILNKSPKTIYTHKRNAMNKFCCHTLAEFHRKLCLLDAQSSSLSMHR</sequence>
<name>A0AAE8UC91_9ENTR</name>
<evidence type="ECO:0000259" key="2">
    <source>
        <dbReference type="SMART" id="SM00421"/>
    </source>
</evidence>
<dbReference type="InterPro" id="IPR000792">
    <property type="entry name" value="Tscrpt_reg_LuxR_C"/>
</dbReference>
<dbReference type="RefSeq" id="WP_131636643.1">
    <property type="nucleotide sequence ID" value="NZ_JAXROK010000006.1"/>
</dbReference>
<dbReference type="GeneID" id="92384598"/>
<protein>
    <submittedName>
        <fullName evidence="3">LuxR family transcriptional regulator</fullName>
    </submittedName>
</protein>
<dbReference type="InterPro" id="IPR036388">
    <property type="entry name" value="WH-like_DNA-bd_sf"/>
</dbReference>
<feature type="domain" description="HTH luxR-type" evidence="2">
    <location>
        <begin position="113"/>
        <end position="170"/>
    </location>
</feature>
<dbReference type="SUPFAM" id="SSF46894">
    <property type="entry name" value="C-terminal effector domain of the bipartite response regulators"/>
    <property type="match status" value="1"/>
</dbReference>
<dbReference type="InterPro" id="IPR016032">
    <property type="entry name" value="Sig_transdc_resp-reg_C-effctor"/>
</dbReference>
<dbReference type="GO" id="GO:0003677">
    <property type="term" value="F:DNA binding"/>
    <property type="evidence" value="ECO:0007669"/>
    <property type="project" value="UniProtKB-KW"/>
</dbReference>
<proteinExistence type="predicted"/>
<organism evidence="3 4">
    <name type="scientific">Enterobacter quasihormaechei</name>
    <dbReference type="NCBI Taxonomy" id="2529382"/>
    <lineage>
        <taxon>Bacteria</taxon>
        <taxon>Pseudomonadati</taxon>
        <taxon>Pseudomonadota</taxon>
        <taxon>Gammaproteobacteria</taxon>
        <taxon>Enterobacterales</taxon>
        <taxon>Enterobacteriaceae</taxon>
        <taxon>Enterobacter</taxon>
    </lineage>
</organism>
<gene>
    <name evidence="3" type="ORF">E0L16_07355</name>
</gene>
<dbReference type="EMBL" id="SJON01000004">
    <property type="protein sequence ID" value="TCB87969.1"/>
    <property type="molecule type" value="Genomic_DNA"/>
</dbReference>
<dbReference type="GO" id="GO:0006355">
    <property type="term" value="P:regulation of DNA-templated transcription"/>
    <property type="evidence" value="ECO:0007669"/>
    <property type="project" value="InterPro"/>
</dbReference>
<dbReference type="Pfam" id="PF00196">
    <property type="entry name" value="GerE"/>
    <property type="match status" value="1"/>
</dbReference>